<keyword evidence="3" id="KW-1003">Cell membrane</keyword>
<dbReference type="RefSeq" id="WP_235011737.1">
    <property type="nucleotide sequence ID" value="NZ_FNVA01000008.1"/>
</dbReference>
<feature type="transmembrane region" description="Helical" evidence="7">
    <location>
        <begin position="47"/>
        <end position="67"/>
    </location>
</feature>
<feature type="transmembrane region" description="Helical" evidence="7">
    <location>
        <begin position="265"/>
        <end position="286"/>
    </location>
</feature>
<dbReference type="GO" id="GO:0005886">
    <property type="term" value="C:plasma membrane"/>
    <property type="evidence" value="ECO:0007669"/>
    <property type="project" value="UniProtKB-SubCell"/>
</dbReference>
<feature type="transmembrane region" description="Helical" evidence="7">
    <location>
        <begin position="97"/>
        <end position="120"/>
    </location>
</feature>
<evidence type="ECO:0000256" key="2">
    <source>
        <dbReference type="ARBA" id="ARBA00007977"/>
    </source>
</evidence>
<dbReference type="Pfam" id="PF03601">
    <property type="entry name" value="Cons_hypoth698"/>
    <property type="match status" value="1"/>
</dbReference>
<evidence type="ECO:0000313" key="8">
    <source>
        <dbReference type="EMBL" id="SEG65235.1"/>
    </source>
</evidence>
<evidence type="ECO:0000256" key="4">
    <source>
        <dbReference type="ARBA" id="ARBA00022692"/>
    </source>
</evidence>
<keyword evidence="6 7" id="KW-0472">Membrane</keyword>
<dbReference type="PANTHER" id="PTHR30106">
    <property type="entry name" value="INNER MEMBRANE PROTEIN YEIH-RELATED"/>
    <property type="match status" value="1"/>
</dbReference>
<protein>
    <submittedName>
        <fullName evidence="8">Conserved hypothetical integral membrane protein</fullName>
    </submittedName>
</protein>
<comment type="similarity">
    <text evidence="2">Belongs to the UPF0324 family.</text>
</comment>
<dbReference type="EMBL" id="FNVA01000008">
    <property type="protein sequence ID" value="SEG65235.1"/>
    <property type="molecule type" value="Genomic_DNA"/>
</dbReference>
<keyword evidence="4 7" id="KW-0812">Transmembrane</keyword>
<feature type="transmembrane region" description="Helical" evidence="7">
    <location>
        <begin position="322"/>
        <end position="343"/>
    </location>
</feature>
<proteinExistence type="inferred from homology"/>
<feature type="transmembrane region" description="Helical" evidence="7">
    <location>
        <begin position="74"/>
        <end position="91"/>
    </location>
</feature>
<dbReference type="AlphaFoldDB" id="A0A1H6BXR7"/>
<evidence type="ECO:0000256" key="7">
    <source>
        <dbReference type="SAM" id="Phobius"/>
    </source>
</evidence>
<dbReference type="InterPro" id="IPR018383">
    <property type="entry name" value="UPF0324_pro"/>
</dbReference>
<feature type="transmembrane region" description="Helical" evidence="7">
    <location>
        <begin position="132"/>
        <end position="152"/>
    </location>
</feature>
<evidence type="ECO:0000256" key="3">
    <source>
        <dbReference type="ARBA" id="ARBA00022475"/>
    </source>
</evidence>
<accession>A0A1H6BXR7</accession>
<keyword evidence="9" id="KW-1185">Reference proteome</keyword>
<evidence type="ECO:0000256" key="5">
    <source>
        <dbReference type="ARBA" id="ARBA00022989"/>
    </source>
</evidence>
<dbReference type="Proteomes" id="UP000236728">
    <property type="component" value="Unassembled WGS sequence"/>
</dbReference>
<dbReference type="PANTHER" id="PTHR30106:SF1">
    <property type="entry name" value="UPF0324 MEMBRANE PROTEIN FN0533"/>
    <property type="match status" value="1"/>
</dbReference>
<evidence type="ECO:0000313" key="9">
    <source>
        <dbReference type="Proteomes" id="UP000236728"/>
    </source>
</evidence>
<sequence length="348" mass="37019">MPSPRELAGLLPGTALLFGIGIAGKGMESFGIWMKAHHHYFPHMEYVLWAIILGLLVSNLGTVPQIFRPGIATYELWLKLGIVLVGAKFVFSDVLRLGGLSLALVFVELALSLTVMTLLGKLFKLPPKLTSLLAIGSSICGVTAIMAAQGAIDPDEEDTSTAIAAILTLGAIALFTFPMIGHALGMGQQSYGIWTGLAVDNTAEATVTGALYGDVAGRFAILAKTARSAFIGFVVLGYAVYWASQGQAARVENKPLFLWQKFPKFILGFMAISVLATAGFFSAGQLTSLANLSKWAFLPAFAGVGLRTQLKDLVNQGWRPILVGVLGEIFIALVTLALVFFGYHGGRP</sequence>
<comment type="subcellular location">
    <subcellularLocation>
        <location evidence="1">Cell membrane</location>
        <topology evidence="1">Multi-pass membrane protein</topology>
    </subcellularLocation>
</comment>
<evidence type="ECO:0000256" key="1">
    <source>
        <dbReference type="ARBA" id="ARBA00004651"/>
    </source>
</evidence>
<organism evidence="8 9">
    <name type="scientific">Bryocella elongata</name>
    <dbReference type="NCBI Taxonomy" id="863522"/>
    <lineage>
        <taxon>Bacteria</taxon>
        <taxon>Pseudomonadati</taxon>
        <taxon>Acidobacteriota</taxon>
        <taxon>Terriglobia</taxon>
        <taxon>Terriglobales</taxon>
        <taxon>Acidobacteriaceae</taxon>
        <taxon>Bryocella</taxon>
    </lineage>
</organism>
<reference evidence="8 9" key="1">
    <citation type="submission" date="2016-10" db="EMBL/GenBank/DDBJ databases">
        <authorList>
            <person name="de Groot N.N."/>
        </authorList>
    </citation>
    <scope>NUCLEOTIDE SEQUENCE [LARGE SCALE GENOMIC DNA]</scope>
    <source>
        <strain evidence="8 9">DSM 22489</strain>
    </source>
</reference>
<feature type="transmembrane region" description="Helical" evidence="7">
    <location>
        <begin position="164"/>
        <end position="184"/>
    </location>
</feature>
<name>A0A1H6BXR7_9BACT</name>
<feature type="transmembrane region" description="Helical" evidence="7">
    <location>
        <begin position="225"/>
        <end position="244"/>
    </location>
</feature>
<gene>
    <name evidence="8" type="ORF">SAMN05421819_4020</name>
</gene>
<keyword evidence="5 7" id="KW-1133">Transmembrane helix</keyword>
<evidence type="ECO:0000256" key="6">
    <source>
        <dbReference type="ARBA" id="ARBA00023136"/>
    </source>
</evidence>